<evidence type="ECO:0000256" key="4">
    <source>
        <dbReference type="ARBA" id="ARBA00023163"/>
    </source>
</evidence>
<dbReference type="CDD" id="cd06170">
    <property type="entry name" value="LuxR_C_like"/>
    <property type="match status" value="1"/>
</dbReference>
<dbReference type="CDD" id="cd17535">
    <property type="entry name" value="REC_NarL-like"/>
    <property type="match status" value="1"/>
</dbReference>
<proteinExistence type="predicted"/>
<dbReference type="SMART" id="SM00421">
    <property type="entry name" value="HTH_LUXR"/>
    <property type="match status" value="1"/>
</dbReference>
<evidence type="ECO:0000313" key="9">
    <source>
        <dbReference type="Proteomes" id="UP001597338"/>
    </source>
</evidence>
<feature type="domain" description="Response regulatory" evidence="7">
    <location>
        <begin position="18"/>
        <end position="134"/>
    </location>
</feature>
<evidence type="ECO:0000256" key="1">
    <source>
        <dbReference type="ARBA" id="ARBA00022553"/>
    </source>
</evidence>
<dbReference type="InterPro" id="IPR058245">
    <property type="entry name" value="NreC/VraR/RcsB-like_REC"/>
</dbReference>
<organism evidence="8 9">
    <name type="scientific">Promicromonospora aerolata</name>
    <dbReference type="NCBI Taxonomy" id="195749"/>
    <lineage>
        <taxon>Bacteria</taxon>
        <taxon>Bacillati</taxon>
        <taxon>Actinomycetota</taxon>
        <taxon>Actinomycetes</taxon>
        <taxon>Micrococcales</taxon>
        <taxon>Promicromonosporaceae</taxon>
        <taxon>Promicromonospora</taxon>
    </lineage>
</organism>
<dbReference type="Pfam" id="PF00196">
    <property type="entry name" value="GerE"/>
    <property type="match status" value="1"/>
</dbReference>
<reference evidence="9" key="1">
    <citation type="journal article" date="2019" name="Int. J. Syst. Evol. Microbiol.">
        <title>The Global Catalogue of Microorganisms (GCM) 10K type strain sequencing project: providing services to taxonomists for standard genome sequencing and annotation.</title>
        <authorList>
            <consortium name="The Broad Institute Genomics Platform"/>
            <consortium name="The Broad Institute Genome Sequencing Center for Infectious Disease"/>
            <person name="Wu L."/>
            <person name="Ma J."/>
        </authorList>
    </citation>
    <scope>NUCLEOTIDE SEQUENCE [LARGE SCALE GENOMIC DNA]</scope>
    <source>
        <strain evidence="9">CCM 7043</strain>
    </source>
</reference>
<name>A0ABW4V592_9MICO</name>
<feature type="modified residue" description="4-aspartylphosphate" evidence="5">
    <location>
        <position position="69"/>
    </location>
</feature>
<dbReference type="PANTHER" id="PTHR43214:SF24">
    <property type="entry name" value="TRANSCRIPTIONAL REGULATORY PROTEIN NARL-RELATED"/>
    <property type="match status" value="1"/>
</dbReference>
<protein>
    <submittedName>
        <fullName evidence="8">Response regulator</fullName>
    </submittedName>
</protein>
<dbReference type="InterPro" id="IPR011006">
    <property type="entry name" value="CheY-like_superfamily"/>
</dbReference>
<dbReference type="InterPro" id="IPR001789">
    <property type="entry name" value="Sig_transdc_resp-reg_receiver"/>
</dbReference>
<dbReference type="Gene3D" id="3.40.50.2300">
    <property type="match status" value="1"/>
</dbReference>
<evidence type="ECO:0000259" key="6">
    <source>
        <dbReference type="PROSITE" id="PS50043"/>
    </source>
</evidence>
<dbReference type="RefSeq" id="WP_377196935.1">
    <property type="nucleotide sequence ID" value="NZ_JBHUHF010000001.1"/>
</dbReference>
<dbReference type="PROSITE" id="PS50043">
    <property type="entry name" value="HTH_LUXR_2"/>
    <property type="match status" value="1"/>
</dbReference>
<dbReference type="SMART" id="SM00448">
    <property type="entry name" value="REC"/>
    <property type="match status" value="1"/>
</dbReference>
<dbReference type="InterPro" id="IPR016032">
    <property type="entry name" value="Sig_transdc_resp-reg_C-effctor"/>
</dbReference>
<feature type="domain" description="HTH luxR-type" evidence="6">
    <location>
        <begin position="165"/>
        <end position="232"/>
    </location>
</feature>
<keyword evidence="1 5" id="KW-0597">Phosphoprotein</keyword>
<keyword evidence="4" id="KW-0804">Transcription</keyword>
<dbReference type="SUPFAM" id="SSF46894">
    <property type="entry name" value="C-terminal effector domain of the bipartite response regulators"/>
    <property type="match status" value="1"/>
</dbReference>
<accession>A0ABW4V592</accession>
<evidence type="ECO:0000313" key="8">
    <source>
        <dbReference type="EMBL" id="MFD2025016.1"/>
    </source>
</evidence>
<comment type="caution">
    <text evidence="8">The sequence shown here is derived from an EMBL/GenBank/DDBJ whole genome shotgun (WGS) entry which is preliminary data.</text>
</comment>
<dbReference type="EMBL" id="JBHUHF010000001">
    <property type="protein sequence ID" value="MFD2025016.1"/>
    <property type="molecule type" value="Genomic_DNA"/>
</dbReference>
<dbReference type="PANTHER" id="PTHR43214">
    <property type="entry name" value="TWO-COMPONENT RESPONSE REGULATOR"/>
    <property type="match status" value="1"/>
</dbReference>
<dbReference type="Proteomes" id="UP001597338">
    <property type="component" value="Unassembled WGS sequence"/>
</dbReference>
<keyword evidence="9" id="KW-1185">Reference proteome</keyword>
<gene>
    <name evidence="8" type="ORF">ACFSL2_05785</name>
</gene>
<dbReference type="PROSITE" id="PS50110">
    <property type="entry name" value="RESPONSE_REGULATORY"/>
    <property type="match status" value="1"/>
</dbReference>
<evidence type="ECO:0000256" key="5">
    <source>
        <dbReference type="PROSITE-ProRule" id="PRU00169"/>
    </source>
</evidence>
<evidence type="ECO:0000256" key="2">
    <source>
        <dbReference type="ARBA" id="ARBA00023015"/>
    </source>
</evidence>
<dbReference type="PRINTS" id="PR00038">
    <property type="entry name" value="HTHLUXR"/>
</dbReference>
<dbReference type="InterPro" id="IPR039420">
    <property type="entry name" value="WalR-like"/>
</dbReference>
<keyword evidence="2" id="KW-0805">Transcription regulation</keyword>
<dbReference type="SUPFAM" id="SSF52172">
    <property type="entry name" value="CheY-like"/>
    <property type="match status" value="1"/>
</dbReference>
<evidence type="ECO:0000259" key="7">
    <source>
        <dbReference type="PROSITE" id="PS50110"/>
    </source>
</evidence>
<dbReference type="InterPro" id="IPR000792">
    <property type="entry name" value="Tscrpt_reg_LuxR_C"/>
</dbReference>
<dbReference type="PROSITE" id="PS00622">
    <property type="entry name" value="HTH_LUXR_1"/>
    <property type="match status" value="1"/>
</dbReference>
<dbReference type="Pfam" id="PF00072">
    <property type="entry name" value="Response_reg"/>
    <property type="match status" value="1"/>
</dbReference>
<keyword evidence="3" id="KW-0238">DNA-binding</keyword>
<sequence length="232" mass="24739">MTAPTPDVRPAPRGAPIRVLVADDDPRVREVLAGTFATCPDIDVVAEAADGREALGVVRSRLLDVVVLDVRMPVLDGLGALEVIRREQLPVRVVVLTSFGESEYVRRAIGLGADGFLLKSGDPHDLLRAVRGTAAGETWLSPAVAHQVARDLRRGHAGHTAAARAAGRLGALTARERDVADLLAQGRTNAEIATDLHLSESTVKAYVSSAMDRLGVRNRVELAWQVWSARGG</sequence>
<evidence type="ECO:0000256" key="3">
    <source>
        <dbReference type="ARBA" id="ARBA00023125"/>
    </source>
</evidence>